<sequence length="85" mass="9964">MRCQFKSSTLGSLRKQWLFHAWRRPRRGLFRVAYGDEISNHRNMLEVRWLSSSEALGSVEGRGKQKRQELHCVDGEEEEAADDDE</sequence>
<evidence type="ECO:0000313" key="2">
    <source>
        <dbReference type="EMBL" id="RRT49861.1"/>
    </source>
</evidence>
<organism evidence="2 3">
    <name type="scientific">Ensete ventricosum</name>
    <name type="common">Abyssinian banana</name>
    <name type="synonym">Musa ensete</name>
    <dbReference type="NCBI Taxonomy" id="4639"/>
    <lineage>
        <taxon>Eukaryota</taxon>
        <taxon>Viridiplantae</taxon>
        <taxon>Streptophyta</taxon>
        <taxon>Embryophyta</taxon>
        <taxon>Tracheophyta</taxon>
        <taxon>Spermatophyta</taxon>
        <taxon>Magnoliopsida</taxon>
        <taxon>Liliopsida</taxon>
        <taxon>Zingiberales</taxon>
        <taxon>Musaceae</taxon>
        <taxon>Ensete</taxon>
    </lineage>
</organism>
<reference evidence="2 3" key="1">
    <citation type="journal article" date="2014" name="Agronomy (Basel)">
        <title>A Draft Genome Sequence for Ensete ventricosum, the Drought-Tolerant Tree Against Hunger.</title>
        <authorList>
            <person name="Harrison J."/>
            <person name="Moore K.A."/>
            <person name="Paszkiewicz K."/>
            <person name="Jones T."/>
            <person name="Grant M."/>
            <person name="Ambacheew D."/>
            <person name="Muzemil S."/>
            <person name="Studholme D.J."/>
        </authorList>
    </citation>
    <scope>NUCLEOTIDE SEQUENCE [LARGE SCALE GENOMIC DNA]</scope>
</reference>
<evidence type="ECO:0000313" key="3">
    <source>
        <dbReference type="Proteomes" id="UP000287651"/>
    </source>
</evidence>
<protein>
    <submittedName>
        <fullName evidence="2">Uncharacterized protein</fullName>
    </submittedName>
</protein>
<comment type="caution">
    <text evidence="2">The sequence shown here is derived from an EMBL/GenBank/DDBJ whole genome shotgun (WGS) entry which is preliminary data.</text>
</comment>
<name>A0A426YDQ0_ENSVE</name>
<accession>A0A426YDQ0</accession>
<feature type="compositionally biased region" description="Basic and acidic residues" evidence="1">
    <location>
        <begin position="61"/>
        <end position="74"/>
    </location>
</feature>
<feature type="compositionally biased region" description="Acidic residues" evidence="1">
    <location>
        <begin position="75"/>
        <end position="85"/>
    </location>
</feature>
<feature type="region of interest" description="Disordered" evidence="1">
    <location>
        <begin position="60"/>
        <end position="85"/>
    </location>
</feature>
<gene>
    <name evidence="2" type="ORF">B296_00007855</name>
</gene>
<dbReference type="AlphaFoldDB" id="A0A426YDQ0"/>
<evidence type="ECO:0000256" key="1">
    <source>
        <dbReference type="SAM" id="MobiDB-lite"/>
    </source>
</evidence>
<proteinExistence type="predicted"/>
<dbReference type="EMBL" id="AMZH03013076">
    <property type="protein sequence ID" value="RRT49861.1"/>
    <property type="molecule type" value="Genomic_DNA"/>
</dbReference>
<dbReference type="Proteomes" id="UP000287651">
    <property type="component" value="Unassembled WGS sequence"/>
</dbReference>